<dbReference type="SUPFAM" id="SSF54523">
    <property type="entry name" value="Pili subunits"/>
    <property type="match status" value="1"/>
</dbReference>
<keyword evidence="4 6" id="KW-1133">Transmembrane helix</keyword>
<dbReference type="PANTHER" id="PTHR30093">
    <property type="entry name" value="GENERAL SECRETION PATHWAY PROTEIN G"/>
    <property type="match status" value="1"/>
</dbReference>
<dbReference type="AlphaFoldDB" id="A0A1F5QEB2"/>
<dbReference type="PANTHER" id="PTHR30093:SF44">
    <property type="entry name" value="TYPE II SECRETION SYSTEM CORE PROTEIN G"/>
    <property type="match status" value="1"/>
</dbReference>
<accession>A0A1F5QEB2</accession>
<evidence type="ECO:0000313" key="8">
    <source>
        <dbReference type="Proteomes" id="UP000177235"/>
    </source>
</evidence>
<name>A0A1F5QEB2_9BACT</name>
<keyword evidence="3 6" id="KW-0812">Transmembrane</keyword>
<dbReference type="PROSITE" id="PS00409">
    <property type="entry name" value="PROKAR_NTER_METHYL"/>
    <property type="match status" value="1"/>
</dbReference>
<evidence type="ECO:0000256" key="5">
    <source>
        <dbReference type="ARBA" id="ARBA00023136"/>
    </source>
</evidence>
<evidence type="ECO:0008006" key="9">
    <source>
        <dbReference type="Google" id="ProtNLM"/>
    </source>
</evidence>
<evidence type="ECO:0000256" key="3">
    <source>
        <dbReference type="ARBA" id="ARBA00022692"/>
    </source>
</evidence>
<organism evidence="7 8">
    <name type="scientific">Candidatus Doudnabacteria bacterium RIFCSPLOWO2_02_FULL_48_13</name>
    <dbReference type="NCBI Taxonomy" id="1817845"/>
    <lineage>
        <taxon>Bacteria</taxon>
        <taxon>Candidatus Doudnaibacteriota</taxon>
    </lineage>
</organism>
<keyword evidence="5 6" id="KW-0472">Membrane</keyword>
<dbReference type="EMBL" id="MFFF01000001">
    <property type="protein sequence ID" value="OGF00131.1"/>
    <property type="molecule type" value="Genomic_DNA"/>
</dbReference>
<keyword evidence="2" id="KW-0488">Methylation</keyword>
<gene>
    <name evidence="7" type="ORF">A3J05_03470</name>
</gene>
<dbReference type="GO" id="GO:0015627">
    <property type="term" value="C:type II protein secretion system complex"/>
    <property type="evidence" value="ECO:0007669"/>
    <property type="project" value="InterPro"/>
</dbReference>
<evidence type="ECO:0000256" key="2">
    <source>
        <dbReference type="ARBA" id="ARBA00022481"/>
    </source>
</evidence>
<comment type="caution">
    <text evidence="7">The sequence shown here is derived from an EMBL/GenBank/DDBJ whole genome shotgun (WGS) entry which is preliminary data.</text>
</comment>
<evidence type="ECO:0000313" key="7">
    <source>
        <dbReference type="EMBL" id="OGF00131.1"/>
    </source>
</evidence>
<dbReference type="Pfam" id="PF07963">
    <property type="entry name" value="N_methyl"/>
    <property type="match status" value="1"/>
</dbReference>
<dbReference type="InterPro" id="IPR000983">
    <property type="entry name" value="Bac_GSPG_pilin"/>
</dbReference>
<dbReference type="GO" id="GO:0015628">
    <property type="term" value="P:protein secretion by the type II secretion system"/>
    <property type="evidence" value="ECO:0007669"/>
    <property type="project" value="InterPro"/>
</dbReference>
<dbReference type="InterPro" id="IPR045584">
    <property type="entry name" value="Pilin-like"/>
</dbReference>
<dbReference type="InterPro" id="IPR012902">
    <property type="entry name" value="N_methyl_site"/>
</dbReference>
<proteinExistence type="predicted"/>
<protein>
    <recommendedName>
        <fullName evidence="9">Type II secretion system protein GspG C-terminal domain-containing protein</fullName>
    </recommendedName>
</protein>
<dbReference type="Proteomes" id="UP000177235">
    <property type="component" value="Unassembled WGS sequence"/>
</dbReference>
<dbReference type="Gene3D" id="3.30.700.10">
    <property type="entry name" value="Glycoprotein, Type 4 Pilin"/>
    <property type="match status" value="1"/>
</dbReference>
<comment type="subcellular location">
    <subcellularLocation>
        <location evidence="1">Membrane</location>
        <topology evidence="1">Single-pass membrane protein</topology>
    </subcellularLocation>
</comment>
<dbReference type="GO" id="GO:0016020">
    <property type="term" value="C:membrane"/>
    <property type="evidence" value="ECO:0007669"/>
    <property type="project" value="UniProtKB-SubCell"/>
</dbReference>
<reference evidence="7 8" key="1">
    <citation type="journal article" date="2016" name="Nat. Commun.">
        <title>Thousands of microbial genomes shed light on interconnected biogeochemical processes in an aquifer system.</title>
        <authorList>
            <person name="Anantharaman K."/>
            <person name="Brown C.T."/>
            <person name="Hug L.A."/>
            <person name="Sharon I."/>
            <person name="Castelle C.J."/>
            <person name="Probst A.J."/>
            <person name="Thomas B.C."/>
            <person name="Singh A."/>
            <person name="Wilkins M.J."/>
            <person name="Karaoz U."/>
            <person name="Brodie E.L."/>
            <person name="Williams K.H."/>
            <person name="Hubbard S.S."/>
            <person name="Banfield J.F."/>
        </authorList>
    </citation>
    <scope>NUCLEOTIDE SEQUENCE [LARGE SCALE GENOMIC DNA]</scope>
</reference>
<sequence length="203" mass="22115">MNKHNQGFTLTPNFGVGSARAERGFTLIELLVVISVIGLLASMILVSLNSARVKARDARRLADMRQISTALGLYYDKNGFYPQLNSENDNSGSYCGGWDTSKRDADGDGRFFIPALVTEGFMSKVPGDPFDSQLGQTGCGGYDYYLYSAGSYDCSAAKGGFFVFGIRDMEGVSGGNHPSSPGWRCPIRDWSTEFEWVTGGYTK</sequence>
<dbReference type="PRINTS" id="PR00813">
    <property type="entry name" value="BCTERIALGSPG"/>
</dbReference>
<evidence type="ECO:0000256" key="4">
    <source>
        <dbReference type="ARBA" id="ARBA00022989"/>
    </source>
</evidence>
<evidence type="ECO:0000256" key="6">
    <source>
        <dbReference type="SAM" id="Phobius"/>
    </source>
</evidence>
<feature type="transmembrane region" description="Helical" evidence="6">
    <location>
        <begin position="30"/>
        <end position="51"/>
    </location>
</feature>
<evidence type="ECO:0000256" key="1">
    <source>
        <dbReference type="ARBA" id="ARBA00004167"/>
    </source>
</evidence>
<dbReference type="NCBIfam" id="TIGR02532">
    <property type="entry name" value="IV_pilin_GFxxxE"/>
    <property type="match status" value="1"/>
</dbReference>